<gene>
    <name evidence="8" type="ORF">SK571_23755</name>
</gene>
<dbReference type="InterPro" id="IPR027417">
    <property type="entry name" value="P-loop_NTPase"/>
</dbReference>
<evidence type="ECO:0000256" key="2">
    <source>
        <dbReference type="ARBA" id="ARBA00023015"/>
    </source>
</evidence>
<evidence type="ECO:0000256" key="3">
    <source>
        <dbReference type="ARBA" id="ARBA00023125"/>
    </source>
</evidence>
<protein>
    <submittedName>
        <fullName evidence="8">BTAD domain-containing putative transcriptional regulator</fullName>
    </submittedName>
</protein>
<reference evidence="8 9" key="1">
    <citation type="submission" date="2023-11" db="EMBL/GenBank/DDBJ databases">
        <title>Lentzea sokolovensis, sp. nov., Lentzea kristufkii, sp. nov., and Lentzea miocenensis, sp. nov., rare actinobacteria from Sokolov Coal Basin, Miocene lacustrine sediment, Czech Republic.</title>
        <authorList>
            <person name="Lara A."/>
            <person name="Kotroba L."/>
            <person name="Nouioui I."/>
            <person name="Neumann-Schaal M."/>
            <person name="Mast Y."/>
            <person name="Chronakova A."/>
        </authorList>
    </citation>
    <scope>NUCLEOTIDE SEQUENCE [LARGE SCALE GENOMIC DNA]</scope>
    <source>
        <strain evidence="8 9">BCCO 10_0798</strain>
    </source>
</reference>
<dbReference type="InterPro" id="IPR016032">
    <property type="entry name" value="Sig_transdc_resp-reg_C-effctor"/>
</dbReference>
<feature type="repeat" description="TPR" evidence="5">
    <location>
        <begin position="829"/>
        <end position="862"/>
    </location>
</feature>
<evidence type="ECO:0000313" key="8">
    <source>
        <dbReference type="EMBL" id="MDX8052412.1"/>
    </source>
</evidence>
<dbReference type="InterPro" id="IPR051677">
    <property type="entry name" value="AfsR-DnrI-RedD_regulator"/>
</dbReference>
<organism evidence="8 9">
    <name type="scientific">Lentzea kristufekii</name>
    <dbReference type="NCBI Taxonomy" id="3095430"/>
    <lineage>
        <taxon>Bacteria</taxon>
        <taxon>Bacillati</taxon>
        <taxon>Actinomycetota</taxon>
        <taxon>Actinomycetes</taxon>
        <taxon>Pseudonocardiales</taxon>
        <taxon>Pseudonocardiaceae</taxon>
        <taxon>Lentzea</taxon>
    </lineage>
</organism>
<keyword evidence="9" id="KW-1185">Reference proteome</keyword>
<dbReference type="Gene3D" id="1.25.40.10">
    <property type="entry name" value="Tetratricopeptide repeat domain"/>
    <property type="match status" value="2"/>
</dbReference>
<feature type="domain" description="Bacterial transcriptional activator" evidence="7">
    <location>
        <begin position="100"/>
        <end position="245"/>
    </location>
</feature>
<dbReference type="RefSeq" id="WP_319986288.1">
    <property type="nucleotide sequence ID" value="NZ_JAXAVV010000011.1"/>
</dbReference>
<dbReference type="SMART" id="SM01043">
    <property type="entry name" value="BTAD"/>
    <property type="match status" value="1"/>
</dbReference>
<dbReference type="SUPFAM" id="SSF48452">
    <property type="entry name" value="TPR-like"/>
    <property type="match status" value="2"/>
</dbReference>
<dbReference type="Gene3D" id="1.10.10.10">
    <property type="entry name" value="Winged helix-like DNA-binding domain superfamily/Winged helix DNA-binding domain"/>
    <property type="match status" value="1"/>
</dbReference>
<dbReference type="InterPro" id="IPR019734">
    <property type="entry name" value="TPR_rpt"/>
</dbReference>
<comment type="similarity">
    <text evidence="1">Belongs to the AfsR/DnrI/RedD regulatory family.</text>
</comment>
<dbReference type="PROSITE" id="PS50005">
    <property type="entry name" value="TPR"/>
    <property type="match status" value="1"/>
</dbReference>
<evidence type="ECO:0000313" key="9">
    <source>
        <dbReference type="Proteomes" id="UP001271792"/>
    </source>
</evidence>
<evidence type="ECO:0000256" key="1">
    <source>
        <dbReference type="ARBA" id="ARBA00005820"/>
    </source>
</evidence>
<dbReference type="PANTHER" id="PTHR35807:SF1">
    <property type="entry name" value="TRANSCRIPTIONAL REGULATOR REDD"/>
    <property type="match status" value="1"/>
</dbReference>
<dbReference type="InterPro" id="IPR001867">
    <property type="entry name" value="OmpR/PhoB-type_DNA-bd"/>
</dbReference>
<sequence>MTVRFRLLGDVGAQVRGEPIMIGYGQLRSMLAVLLVEANQVVSVDQLVDRIWSERRLPRKPRAAVQHSMTMLRNALAPAEGVTIARRSTGYQLTVEPETVDLHRFRRLVDDGRAAADDSRAATLLEEALRLWGGEPFAGLTTAWLDSLRATLIQHRHAVRLELVDVQLRHLARPEHTALLLPDLAEWADQNPLDERLAGQLMLALYRSGRPADALDHYQQMRKRLAEELGTDPSPPLQRLHEQILVTDPALTVPRRPRIAVPQQLPARPRLFSGRARELAELDAALGQDTVVITAVGGLGGMGKTWLASQWAHRNLDRFPDGQLYVNLRGFDPTGQPMPAATAVRGFLDALGVAPSAVPTGVDAQAGLYRSLVAGRKMLIFLDNAADSAQVAPLVPGSSTCVVLVTSRRHLSGLVAAHGARVLNLDRLTDEEARRLLATHLGEDRLAAEPGVTAELLTCCAGLPLAISIVAARATAHPDFPLSALAGELREQSELLDALDAGEDLVSLRAVFSWSYHALSAEAAAVFGAVGIAPGADIGLPAVASLTALPLARARACLRELEQAHLVGQHAPGRYRMHDLVKLYAAERAHRDTAAFERVVDFYAHTAYAADRTLAPLRHPIAIGVPAEGAVPLEFEDDTAAAQWLTTELPNLLAAQKLAAEQGLYAPVWYVAWSLDTFFRRRGTYHDGLTTWRAAVAAADRTNDRDAQVMTRRHLGNECGGLGLHSEGLPLLHGALTISEETGDLPGQAHAHHMLASLWQGRGDYGRALQHSVPALRLFQDVGLPVQEARAHAQVGWDHAQLGMYEQARTHCEAALTSARRHRDREVEADALDTLGYVAHHTGDLSQALDHYRRALALFREIGHDYIEANILERLGHTHHALGHHDLARTAWLQAIELYRAQRRAKDAADLRQLLDGQSTPSRRRDEC</sequence>
<proteinExistence type="inferred from homology"/>
<evidence type="ECO:0000259" key="7">
    <source>
        <dbReference type="SMART" id="SM01043"/>
    </source>
</evidence>
<comment type="caution">
    <text evidence="8">The sequence shown here is derived from an EMBL/GenBank/DDBJ whole genome shotgun (WGS) entry which is preliminary data.</text>
</comment>
<dbReference type="EMBL" id="JAXAVV010000011">
    <property type="protein sequence ID" value="MDX8052412.1"/>
    <property type="molecule type" value="Genomic_DNA"/>
</dbReference>
<keyword evidence="2" id="KW-0805">Transcription regulation</keyword>
<keyword evidence="3" id="KW-0238">DNA-binding</keyword>
<feature type="domain" description="OmpR/PhoB-type" evidence="6">
    <location>
        <begin position="17"/>
        <end position="93"/>
    </location>
</feature>
<keyword evidence="5" id="KW-0802">TPR repeat</keyword>
<dbReference type="InterPro" id="IPR036388">
    <property type="entry name" value="WH-like_DNA-bd_sf"/>
</dbReference>
<name>A0ABU4TW10_9PSEU</name>
<accession>A0ABU4TW10</accession>
<dbReference type="Pfam" id="PF03704">
    <property type="entry name" value="BTAD"/>
    <property type="match status" value="1"/>
</dbReference>
<dbReference type="CDD" id="cd15831">
    <property type="entry name" value="BTAD"/>
    <property type="match status" value="1"/>
</dbReference>
<dbReference type="Proteomes" id="UP001271792">
    <property type="component" value="Unassembled WGS sequence"/>
</dbReference>
<dbReference type="PRINTS" id="PR00364">
    <property type="entry name" value="DISEASERSIST"/>
</dbReference>
<dbReference type="Gene3D" id="3.40.50.300">
    <property type="entry name" value="P-loop containing nucleotide triphosphate hydrolases"/>
    <property type="match status" value="1"/>
</dbReference>
<evidence type="ECO:0000256" key="4">
    <source>
        <dbReference type="ARBA" id="ARBA00023163"/>
    </source>
</evidence>
<keyword evidence="4" id="KW-0804">Transcription</keyword>
<dbReference type="PANTHER" id="PTHR35807">
    <property type="entry name" value="TRANSCRIPTIONAL REGULATOR REDD-RELATED"/>
    <property type="match status" value="1"/>
</dbReference>
<dbReference type="SMART" id="SM00028">
    <property type="entry name" value="TPR"/>
    <property type="match status" value="4"/>
</dbReference>
<evidence type="ECO:0000259" key="6">
    <source>
        <dbReference type="SMART" id="SM00862"/>
    </source>
</evidence>
<dbReference type="SMART" id="SM00862">
    <property type="entry name" value="Trans_reg_C"/>
    <property type="match status" value="1"/>
</dbReference>
<evidence type="ECO:0000256" key="5">
    <source>
        <dbReference type="PROSITE-ProRule" id="PRU00339"/>
    </source>
</evidence>
<reference evidence="8 9" key="2">
    <citation type="submission" date="2023-11" db="EMBL/GenBank/DDBJ databases">
        <authorList>
            <person name="Lara A.C."/>
            <person name="Chronakova A."/>
        </authorList>
    </citation>
    <scope>NUCLEOTIDE SEQUENCE [LARGE SCALE GENOMIC DNA]</scope>
    <source>
        <strain evidence="8 9">BCCO 10_0798</strain>
    </source>
</reference>
<dbReference type="SUPFAM" id="SSF52540">
    <property type="entry name" value="P-loop containing nucleoside triphosphate hydrolases"/>
    <property type="match status" value="1"/>
</dbReference>
<dbReference type="InterPro" id="IPR011990">
    <property type="entry name" value="TPR-like_helical_dom_sf"/>
</dbReference>
<dbReference type="InterPro" id="IPR005158">
    <property type="entry name" value="BTAD"/>
</dbReference>
<dbReference type="Pfam" id="PF13424">
    <property type="entry name" value="TPR_12"/>
    <property type="match status" value="1"/>
</dbReference>
<dbReference type="SUPFAM" id="SSF46894">
    <property type="entry name" value="C-terminal effector domain of the bipartite response regulators"/>
    <property type="match status" value="1"/>
</dbReference>